<comment type="caution">
    <text evidence="1">The sequence shown here is derived from an EMBL/GenBank/DDBJ whole genome shotgun (WGS) entry which is preliminary data.</text>
</comment>
<sequence length="1766" mass="197186">MNLTAWLPAAFALALLNPTLGQHFTTVQASDSPDAMTGLPRAVEHAGTYEDPKSLEEPSDKIGTVYAINDSEGVRRLYSSKFVGYPADKSAPPSLPDGYQDVLPTVPPQIITNEDWLYRGTHAGTYADPQIPCGATYAGAIHRIELRSAQSNEKTYAFFKESNSTGDDFDAVSCWAPMPTTAASDNGWTYLESTSHLGTLSDPKGDETVADFTWKGARHVFRMDHEIDAFYASKQEGTVSSAWTRPDPTRRDDTEHWAFVGNRMKATYQHPAQGLGSGGLTWIGAVYSFPIGGKPTYFVSRFEGSEATVNPAVPETAASNEFFSYVGAIDETLGTLANPKGLNDPTWPGQIHAFELPERKVYYEAHFEGLPSDRYPSVGDVQADPVNWAYKGESRHVGTYEDPKTLEDLTWPGAVHKRDGYFDGSSTVSLYYESTFSGTPAVLGIDYPQGGLHSDKHWIFRGGAPGAGTFQSPKDEIEVTWKGAIHASRATADEPRHFFISQVEGNAPAGSRPFPARAQNSDAWTYIGTDDHAGTFVDPKTEHDFTWPGAIHLVDEKARLRYFSSTFYGTPPLDQGWEYPKEKFSNKSWTYLVTSRHRGTYADPKTWEDMTWPGAIHDQYDDAGHLYFIARDHGVPSKESWTYPTDAVDNEHWFFARREKSKGTFDDPKNIDDVTHVGAIHKISRSHTDTWDFYASRMHGLPEETGARLPQGHSDNDFFTYIGESKHDGTYTDPKTWDELTWEGLIHRYEYAGKVLYFAAKVSGVPSQQGWLYPTTGTSNNYWAFMQESRHKGTFADPKDWEDVTWPGAIHAYLVDGVRRFYAAKAGGVPSDNEWNYPIGGNSDNGYWTYLSTQLHEGTYADPKELNEPTWPGAIHLNQVDATRYYYESRNDGIPSKEGWHYPSGAVSDNNWLYLATGTHQGTPADPNVWGEPTWPGATHVNIDQTGHYFYYISLNAGIPADNAWHYPRGETDNDHWIYKGTGRHSGEAYDAKELNEFTWPGALHYSTVNNRRVLFASKNEGVPSQNAWHYPLTEHDDANWTFAGQAHAGTFIDPRNWNEPTSPGAKHIILRDNIPYFYTARFTGNAAEHNWYFPTGETTNNYWTYASKHYGTFDDPKTLADPVWPGAISLIDNAGTARYYEARQEGSATDSGWEFPANGSSNAYWIDKGRYAGTLADPKDWDEPTWPGAIHRYIQPDKTYFYTARAAGVPSEHNWYYPAGTTSNATWTHLADSVQTAPGINDFSRPFNRYTWATAHNAYLNSIKEQLERGIRGFMLDLHPRNHIGGEPYLALCHAQDDNFCIDKNELNDELAKTLNEVYLPFLQANPSAVITLLLESYADREPLNNELKKVSPELLSMVFNPILFGEGSWPLLSDMILKNQRVVILADRDESTGTFTVDGIDVTILKNTQVAVENTYDLGLIINHDWACKTRDINHPLDAEQSNDARGWPLLFVMNQFHTWGSSQAHAGDVDNNLTWLQRRVLDECLPKSHKNPNYIAVDYNQTGDTLLYAAALSQGGVYFYEKPNADRSGDTVCVLPALNDYNFRLPAHGCENDEVRSVQLAGVARGTRITLYDSPNGIKSDDFVYIDVKNTMPIESPVTIASLEHSFSNNQVTVTALRNNGMDGKVSRIVIGKTPMDSDFSGAEIVFHEQNNATENTVCTVPFARNDRFKMGAGNNPYGCDNDEIRSATVVRAKKGSYFSLVGNPDGTFNQGKAAVTVLQDIIVPRVIPSFNHSYNDGVIKVEVSNGGNLDGKSSYGYFEPLQ</sequence>
<dbReference type="PANTHER" id="PTHR13593:SF140">
    <property type="entry name" value="PLC-LIKE PHOSPHODIESTERASE"/>
    <property type="match status" value="1"/>
</dbReference>
<dbReference type="EMBL" id="RBTP01000012">
    <property type="protein sequence ID" value="RMT84543.1"/>
    <property type="molecule type" value="Genomic_DNA"/>
</dbReference>
<dbReference type="Pfam" id="PF26178">
    <property type="entry name" value="PI-PLC_cat"/>
    <property type="match status" value="1"/>
</dbReference>
<dbReference type="PANTHER" id="PTHR13593">
    <property type="match status" value="1"/>
</dbReference>
<accession>A0A3M5PKB3</accession>
<reference evidence="1 2" key="1">
    <citation type="submission" date="2018-08" db="EMBL/GenBank/DDBJ databases">
        <title>Recombination of ecologically and evolutionarily significant loci maintains genetic cohesion in the Pseudomonas syringae species complex.</title>
        <authorList>
            <person name="Dillon M."/>
            <person name="Thakur S."/>
            <person name="Almeida R.N.D."/>
            <person name="Weir B.S."/>
            <person name="Guttman D.S."/>
        </authorList>
    </citation>
    <scope>NUCLEOTIDE SEQUENCE [LARGE SCALE GENOMIC DNA]</scope>
    <source>
        <strain evidence="1 2">ICMP 19473</strain>
    </source>
</reference>
<evidence type="ECO:0000313" key="1">
    <source>
        <dbReference type="EMBL" id="RMT84543.1"/>
    </source>
</evidence>
<dbReference type="GO" id="GO:0006629">
    <property type="term" value="P:lipid metabolic process"/>
    <property type="evidence" value="ECO:0007669"/>
    <property type="project" value="InterPro"/>
</dbReference>
<dbReference type="InterPro" id="IPR051057">
    <property type="entry name" value="PI-PLC_domain"/>
</dbReference>
<dbReference type="Gene3D" id="3.30.160.280">
    <property type="match status" value="1"/>
</dbReference>
<evidence type="ECO:0008006" key="3">
    <source>
        <dbReference type="Google" id="ProtNLM"/>
    </source>
</evidence>
<organism evidence="1 2">
    <name type="scientific">Pseudomonas viridiflava</name>
    <name type="common">Phytomonas viridiflava</name>
    <dbReference type="NCBI Taxonomy" id="33069"/>
    <lineage>
        <taxon>Bacteria</taxon>
        <taxon>Pseudomonadati</taxon>
        <taxon>Pseudomonadota</taxon>
        <taxon>Gammaproteobacteria</taxon>
        <taxon>Pseudomonadales</taxon>
        <taxon>Pseudomonadaceae</taxon>
        <taxon>Pseudomonas</taxon>
    </lineage>
</organism>
<gene>
    <name evidence="1" type="ORF">ALP40_02484</name>
</gene>
<dbReference type="InterPro" id="IPR017946">
    <property type="entry name" value="PLC-like_Pdiesterase_TIM-brl"/>
</dbReference>
<dbReference type="RefSeq" id="WP_221034591.1">
    <property type="nucleotide sequence ID" value="NZ_RBTP01000012.1"/>
</dbReference>
<dbReference type="Gene3D" id="3.20.20.190">
    <property type="entry name" value="Phosphatidylinositol (PI) phosphodiesterase"/>
    <property type="match status" value="1"/>
</dbReference>
<dbReference type="Proteomes" id="UP000273854">
    <property type="component" value="Unassembled WGS sequence"/>
</dbReference>
<name>A0A3M5PKB3_PSEVI</name>
<proteinExistence type="predicted"/>
<protein>
    <recommendedName>
        <fullName evidence="3">PI-PLC X phosphodiestherase-like domain protein</fullName>
    </recommendedName>
</protein>
<evidence type="ECO:0000313" key="2">
    <source>
        <dbReference type="Proteomes" id="UP000273854"/>
    </source>
</evidence>
<dbReference type="GO" id="GO:0008081">
    <property type="term" value="F:phosphoric diester hydrolase activity"/>
    <property type="evidence" value="ECO:0007669"/>
    <property type="project" value="InterPro"/>
</dbReference>
<dbReference type="SUPFAM" id="SSF51695">
    <property type="entry name" value="PLC-like phosphodiesterases"/>
    <property type="match status" value="1"/>
</dbReference>